<accession>A0A8H7VHT7</accession>
<feature type="compositionally biased region" description="Low complexity" evidence="11">
    <location>
        <begin position="875"/>
        <end position="887"/>
    </location>
</feature>
<comment type="similarity">
    <text evidence="3 10">Belongs to the CND1 (condensin subunit 1) family.</text>
</comment>
<evidence type="ECO:0000256" key="5">
    <source>
        <dbReference type="ARBA" id="ARBA00022618"/>
    </source>
</evidence>
<dbReference type="InterPro" id="IPR024324">
    <property type="entry name" value="Condensin_cplx_su1_N"/>
</dbReference>
<evidence type="ECO:0000256" key="3">
    <source>
        <dbReference type="ARBA" id="ARBA00009606"/>
    </source>
</evidence>
<keyword evidence="15" id="KW-1185">Reference proteome</keyword>
<comment type="caution">
    <text evidence="14">The sequence shown here is derived from an EMBL/GenBank/DDBJ whole genome shotgun (WGS) entry which is preliminary data.</text>
</comment>
<feature type="compositionally biased region" description="Basic and acidic residues" evidence="11">
    <location>
        <begin position="1385"/>
        <end position="1399"/>
    </location>
</feature>
<dbReference type="GO" id="GO:0007076">
    <property type="term" value="P:mitotic chromosome condensation"/>
    <property type="evidence" value="ECO:0007669"/>
    <property type="project" value="InterPro"/>
</dbReference>
<comment type="function">
    <text evidence="10">Regulatory subunit of the condensin complex, a complex required for conversion of interphase chromatin into mitotic-like condense chromosomes. The condensin complex probably introduces positive supercoils into relaxed DNA in the presence of type I topoisomerases and converts nicked DNA into positive knotted forms in the presence of type II topoisomerases.</text>
</comment>
<dbReference type="GO" id="GO:0000796">
    <property type="term" value="C:condensin complex"/>
    <property type="evidence" value="ECO:0007669"/>
    <property type="project" value="TreeGrafter"/>
</dbReference>
<evidence type="ECO:0000256" key="9">
    <source>
        <dbReference type="ARBA" id="ARBA00023306"/>
    </source>
</evidence>
<evidence type="ECO:0000256" key="7">
    <source>
        <dbReference type="ARBA" id="ARBA00023067"/>
    </source>
</evidence>
<dbReference type="Proteomes" id="UP000646827">
    <property type="component" value="Unassembled WGS sequence"/>
</dbReference>
<feature type="domain" description="Condensin complex subunit 1 C-terminal" evidence="12">
    <location>
        <begin position="1074"/>
        <end position="1237"/>
    </location>
</feature>
<dbReference type="InterPro" id="IPR011989">
    <property type="entry name" value="ARM-like"/>
</dbReference>
<proteinExistence type="inferred from homology"/>
<keyword evidence="6 10" id="KW-0498">Mitosis</keyword>
<evidence type="ECO:0000256" key="8">
    <source>
        <dbReference type="ARBA" id="ARBA00023242"/>
    </source>
</evidence>
<keyword evidence="8" id="KW-0539">Nucleus</keyword>
<feature type="compositionally biased region" description="Acidic residues" evidence="11">
    <location>
        <begin position="508"/>
        <end position="527"/>
    </location>
</feature>
<dbReference type="PIRSF" id="PIRSF017127">
    <property type="entry name" value="Condensin_D2"/>
    <property type="match status" value="1"/>
</dbReference>
<feature type="compositionally biased region" description="Basic and acidic residues" evidence="11">
    <location>
        <begin position="528"/>
        <end position="541"/>
    </location>
</feature>
<keyword evidence="5 10" id="KW-0132">Cell division</keyword>
<dbReference type="GO" id="GO:0051301">
    <property type="term" value="P:cell division"/>
    <property type="evidence" value="ECO:0007669"/>
    <property type="project" value="UniProtKB-KW"/>
</dbReference>
<dbReference type="GO" id="GO:0042393">
    <property type="term" value="F:histone binding"/>
    <property type="evidence" value="ECO:0007669"/>
    <property type="project" value="TreeGrafter"/>
</dbReference>
<gene>
    <name evidence="14" type="ORF">INT45_007668</name>
</gene>
<dbReference type="Pfam" id="PF12717">
    <property type="entry name" value="Cnd1"/>
    <property type="match status" value="1"/>
</dbReference>
<dbReference type="GO" id="GO:0005634">
    <property type="term" value="C:nucleus"/>
    <property type="evidence" value="ECO:0007669"/>
    <property type="project" value="UniProtKB-SubCell"/>
</dbReference>
<feature type="compositionally biased region" description="Acidic residues" evidence="11">
    <location>
        <begin position="1315"/>
        <end position="1328"/>
    </location>
</feature>
<dbReference type="InterPro" id="IPR016024">
    <property type="entry name" value="ARM-type_fold"/>
</dbReference>
<dbReference type="OrthoDB" id="436262at2759"/>
<feature type="compositionally biased region" description="Basic and acidic residues" evidence="11">
    <location>
        <begin position="947"/>
        <end position="963"/>
    </location>
</feature>
<feature type="compositionally biased region" description="Low complexity" evidence="11">
    <location>
        <begin position="964"/>
        <end position="977"/>
    </location>
</feature>
<dbReference type="PANTHER" id="PTHR14222:SF2">
    <property type="entry name" value="CONDENSIN COMPLEX SUBUNIT 1"/>
    <property type="match status" value="1"/>
</dbReference>
<evidence type="ECO:0000256" key="2">
    <source>
        <dbReference type="ARBA" id="ARBA00004286"/>
    </source>
</evidence>
<name>A0A8H7VHT7_9FUNG</name>
<reference evidence="14 15" key="1">
    <citation type="submission" date="2020-12" db="EMBL/GenBank/DDBJ databases">
        <title>Metabolic potential, ecology and presence of endohyphal bacteria is reflected in genomic diversity of Mucoromycotina.</title>
        <authorList>
            <person name="Muszewska A."/>
            <person name="Okrasinska A."/>
            <person name="Steczkiewicz K."/>
            <person name="Drgas O."/>
            <person name="Orlowska M."/>
            <person name="Perlinska-Lenart U."/>
            <person name="Aleksandrzak-Piekarczyk T."/>
            <person name="Szatraj K."/>
            <person name="Zielenkiewicz U."/>
            <person name="Pilsyk S."/>
            <person name="Malc E."/>
            <person name="Mieczkowski P."/>
            <person name="Kruszewska J.S."/>
            <person name="Biernat P."/>
            <person name="Pawlowska J."/>
        </authorList>
    </citation>
    <scope>NUCLEOTIDE SEQUENCE [LARGE SCALE GENOMIC DNA]</scope>
    <source>
        <strain evidence="14 15">CBS 142.35</strain>
    </source>
</reference>
<feature type="region of interest" description="Disordered" evidence="11">
    <location>
        <begin position="491"/>
        <end position="564"/>
    </location>
</feature>
<keyword evidence="9 10" id="KW-0131">Cell cycle</keyword>
<evidence type="ECO:0000256" key="6">
    <source>
        <dbReference type="ARBA" id="ARBA00022776"/>
    </source>
</evidence>
<feature type="region of interest" description="Disordered" evidence="11">
    <location>
        <begin position="1300"/>
        <end position="1433"/>
    </location>
</feature>
<dbReference type="Gene3D" id="1.25.10.10">
    <property type="entry name" value="Leucine-rich Repeat Variant"/>
    <property type="match status" value="2"/>
</dbReference>
<feature type="compositionally biased region" description="Basic and acidic residues" evidence="11">
    <location>
        <begin position="1329"/>
        <end position="1347"/>
    </location>
</feature>
<dbReference type="GO" id="GO:0000779">
    <property type="term" value="C:condensed chromosome, centromeric region"/>
    <property type="evidence" value="ECO:0007669"/>
    <property type="project" value="TreeGrafter"/>
</dbReference>
<dbReference type="InterPro" id="IPR007673">
    <property type="entry name" value="Condensin_cplx_su1"/>
</dbReference>
<evidence type="ECO:0000259" key="12">
    <source>
        <dbReference type="Pfam" id="PF12717"/>
    </source>
</evidence>
<feature type="compositionally biased region" description="Low complexity" evidence="11">
    <location>
        <begin position="550"/>
        <end position="562"/>
    </location>
</feature>
<feature type="region of interest" description="Disordered" evidence="11">
    <location>
        <begin position="866"/>
        <end position="887"/>
    </location>
</feature>
<evidence type="ECO:0000313" key="15">
    <source>
        <dbReference type="Proteomes" id="UP000646827"/>
    </source>
</evidence>
<keyword evidence="7 10" id="KW-0226">DNA condensation</keyword>
<evidence type="ECO:0000313" key="14">
    <source>
        <dbReference type="EMBL" id="KAG2216983.1"/>
    </source>
</evidence>
<dbReference type="Pfam" id="PF12922">
    <property type="entry name" value="Cnd1_N"/>
    <property type="match status" value="1"/>
</dbReference>
<evidence type="ECO:0000256" key="1">
    <source>
        <dbReference type="ARBA" id="ARBA00004123"/>
    </source>
</evidence>
<dbReference type="EMBL" id="JAEPRB010000339">
    <property type="protein sequence ID" value="KAG2216983.1"/>
    <property type="molecule type" value="Genomic_DNA"/>
</dbReference>
<evidence type="ECO:0000259" key="13">
    <source>
        <dbReference type="Pfam" id="PF12922"/>
    </source>
</evidence>
<evidence type="ECO:0000256" key="4">
    <source>
        <dbReference type="ARBA" id="ARBA00022454"/>
    </source>
</evidence>
<feature type="compositionally biased region" description="Low complexity" evidence="11">
    <location>
        <begin position="1368"/>
        <end position="1381"/>
    </location>
</feature>
<dbReference type="GO" id="GO:0010032">
    <property type="term" value="P:meiotic chromosome condensation"/>
    <property type="evidence" value="ECO:0007669"/>
    <property type="project" value="TreeGrafter"/>
</dbReference>
<feature type="region of interest" description="Disordered" evidence="11">
    <location>
        <begin position="945"/>
        <end position="982"/>
    </location>
</feature>
<dbReference type="PANTHER" id="PTHR14222">
    <property type="entry name" value="CONDENSIN"/>
    <property type="match status" value="1"/>
</dbReference>
<sequence>MSGGSFVLHDELLRLQQEDENNYYIPNEVAIQGKTKGELTRYLYDITDRIEVASDNISDPLVFDKIRSFLKNFQHLAKEIASKLMDSLLSAFRAEIKATSDDLDNNEKDTFVGHRQSLEHYGFLVHWILIVSEQSSSSSSVVATSSSTKPKKGKSRATEVTDWTVQKTKAFDLIARLLEVKISKIWTLTPERQTFISLFTKPAFQLFEDPATSKSHSKEIKYRAFRILGLCIKYYGYMFAAQTTIMQDLQYWEHSAEPMAELLKYLVEKQDYTQLADEILREISNKEFKDVSSKEVKDSPNAKTFAAFLIKLTDLSPKTILKNLGLLIHQLGSESYTMRMAIVEALGGLIIELAHQMDDNPSQKEQINGFFDILEERMLDPIAFVRSKVLQTYLRILELKIKFPKRRYALSVLAVRHLQDKSSIVRKYAIRVLTKLTMTHPFSMYGGELDLESWQAKLDKIKEEIASVTSEDDIPPTIAIAPITMIDKQEEGELDKNEQGEKVTTNDQDSDVEMDDVDKEGDNNNDNDDMKDSNNEEKEQQQQDESEINSSSQASLQQQQQQPKLTVISPEKMQQLTLMKTFHNDAVKFIFQLHTAMPLICQLLSSKSKPEVLEAMELLVTAYEYKVKPASEGIRKMLHLIWTKDTSDEGKGVKMKLLECYRKLYFDPDARLNQRDNINTIARNLIQLTFNTTLAELTSLEQLLSTVMAEDILGDVVIEKLWSVYGFTGGNIPKEQRRGAIIILGMLAKARTEIVNEKVDTLLRIGLGPLGKADLSLARYTCIALQRLAGSKTPEKGRSAHAGIRLPMTHPVFNRLKDMAELPSQEMEWFSMTEQAINAIYMLGEHPDVLCAEIIRDKTIKVFGGDRSRSETPLSSSDDTNSNTTGTQMELDYDMSLSQQVLPYPQNPLHQSAMELSQLLFMVGHVALKQIVHLEIIEAAWKKKKTKSDADNKKKENAKDKDNNNASKDNSNNNNNNTSMDDELEQVGGTAEDDIGDTITHIREREVLFGPNSLLARYGPLLTEICTRNKVYTDRTLQVMATLALGKFMCVSSDFCEKNLQLLFTILEKSKDATIRSNIVIALGDMAVCFNTLIDENISFLYNRLGDDNNIVKKNAVMVLTHLILNGMVKVKGQISEMAKCLEDPDQRIADLAKLFFTELATKDNAIYNNLPDIISNLTNCEPKVDEEIFRRIMRFVFSFEFAEKEKQAENVVDKLCQRFTNTEDERIWRDIAFCLSLLPFKSERSVRKLLEGLPNYQDKLHIESVHKSFQEIILKGRLQKASKPELKAALDELDQKIQEKSGEKQGEENKEEDKNEDNEGDQVVEGDEQQKPELNEDREQQEEANKKKTSNITKPKAPKRNLRTKATTQSSSIKTRTTTSQRKKSTEAQQKRKRRYDESSDDEDEELDLEDDDDDDVVDEESSSDDFMEEDE</sequence>
<organism evidence="14 15">
    <name type="scientific">Circinella minor</name>
    <dbReference type="NCBI Taxonomy" id="1195481"/>
    <lineage>
        <taxon>Eukaryota</taxon>
        <taxon>Fungi</taxon>
        <taxon>Fungi incertae sedis</taxon>
        <taxon>Mucoromycota</taxon>
        <taxon>Mucoromycotina</taxon>
        <taxon>Mucoromycetes</taxon>
        <taxon>Mucorales</taxon>
        <taxon>Lichtheimiaceae</taxon>
        <taxon>Circinella</taxon>
    </lineage>
</organism>
<evidence type="ECO:0000256" key="10">
    <source>
        <dbReference type="PIRNR" id="PIRNR017127"/>
    </source>
</evidence>
<feature type="compositionally biased region" description="Basic and acidic residues" evidence="11">
    <location>
        <begin position="1300"/>
        <end position="1314"/>
    </location>
</feature>
<dbReference type="SUPFAM" id="SSF48371">
    <property type="entry name" value="ARM repeat"/>
    <property type="match status" value="1"/>
</dbReference>
<keyword evidence="4" id="KW-0158">Chromosome</keyword>
<feature type="domain" description="Condensin complex subunit 1 N-terminal" evidence="13">
    <location>
        <begin position="80"/>
        <end position="241"/>
    </location>
</feature>
<feature type="compositionally biased region" description="Basic and acidic residues" evidence="11">
    <location>
        <begin position="491"/>
        <end position="501"/>
    </location>
</feature>
<dbReference type="InterPro" id="IPR032682">
    <property type="entry name" value="Cnd1_C"/>
</dbReference>
<feature type="compositionally biased region" description="Acidic residues" evidence="11">
    <location>
        <begin position="1400"/>
        <end position="1433"/>
    </location>
</feature>
<comment type="subcellular location">
    <subcellularLocation>
        <location evidence="2">Chromosome</location>
    </subcellularLocation>
    <subcellularLocation>
        <location evidence="1">Nucleus</location>
    </subcellularLocation>
</comment>
<evidence type="ECO:0000256" key="11">
    <source>
        <dbReference type="SAM" id="MobiDB-lite"/>
    </source>
</evidence>
<protein>
    <recommendedName>
        <fullName evidence="10">Condensin complex subunit 1</fullName>
    </recommendedName>
</protein>
<dbReference type="InterPro" id="IPR026971">
    <property type="entry name" value="CND1/NCAPD3"/>
</dbReference>